<dbReference type="FunFam" id="3.80.10.10:FF:000062">
    <property type="entry name" value="protein STRUBBELIG-RECEPTOR FAMILY 3"/>
    <property type="match status" value="1"/>
</dbReference>
<dbReference type="GO" id="GO:0016020">
    <property type="term" value="C:membrane"/>
    <property type="evidence" value="ECO:0007669"/>
    <property type="project" value="UniProtKB-SubCell"/>
</dbReference>
<evidence type="ECO:0000256" key="2">
    <source>
        <dbReference type="ARBA" id="ARBA00022614"/>
    </source>
</evidence>
<evidence type="ECO:0000259" key="12">
    <source>
        <dbReference type="PROSITE" id="PS50011"/>
    </source>
</evidence>
<proteinExistence type="predicted"/>
<dbReference type="SUPFAM" id="SSF56112">
    <property type="entry name" value="Protein kinase-like (PK-like)"/>
    <property type="match status" value="1"/>
</dbReference>
<dbReference type="PROSITE" id="PS50011">
    <property type="entry name" value="PROTEIN_KINASE_DOM"/>
    <property type="match status" value="1"/>
</dbReference>
<evidence type="ECO:0000313" key="13">
    <source>
        <dbReference type="EMBL" id="GMI91955.1"/>
    </source>
</evidence>
<keyword evidence="7 10" id="KW-0472">Membrane</keyword>
<evidence type="ECO:0000256" key="8">
    <source>
        <dbReference type="ARBA" id="ARBA00023170"/>
    </source>
</evidence>
<dbReference type="PANTHER" id="PTHR48007">
    <property type="entry name" value="LEUCINE-RICH REPEAT RECEPTOR-LIKE PROTEIN KINASE PXC1"/>
    <property type="match status" value="1"/>
</dbReference>
<dbReference type="AlphaFoldDB" id="A0A9W7MB48"/>
<dbReference type="InterPro" id="IPR000719">
    <property type="entry name" value="Prot_kinase_dom"/>
</dbReference>
<feature type="signal peptide" evidence="11">
    <location>
        <begin position="1"/>
        <end position="22"/>
    </location>
</feature>
<evidence type="ECO:0000256" key="9">
    <source>
        <dbReference type="SAM" id="MobiDB-lite"/>
    </source>
</evidence>
<feature type="domain" description="Protein kinase" evidence="12">
    <location>
        <begin position="415"/>
        <end position="687"/>
    </location>
</feature>
<evidence type="ECO:0000256" key="7">
    <source>
        <dbReference type="ARBA" id="ARBA00023136"/>
    </source>
</evidence>
<dbReference type="InterPro" id="IPR013210">
    <property type="entry name" value="LRR_N_plant-typ"/>
</dbReference>
<reference evidence="13" key="1">
    <citation type="submission" date="2023-05" db="EMBL/GenBank/DDBJ databases">
        <title>Genome and transcriptome analyses reveal genes involved in the formation of fine ridges on petal epidermal cells in Hibiscus trionum.</title>
        <authorList>
            <person name="Koshimizu S."/>
            <person name="Masuda S."/>
            <person name="Ishii T."/>
            <person name="Shirasu K."/>
            <person name="Hoshino A."/>
            <person name="Arita M."/>
        </authorList>
    </citation>
    <scope>NUCLEOTIDE SEQUENCE</scope>
    <source>
        <strain evidence="13">Hamamatsu line</strain>
    </source>
</reference>
<keyword evidence="5" id="KW-0677">Repeat</keyword>
<dbReference type="InterPro" id="IPR011009">
    <property type="entry name" value="Kinase-like_dom_sf"/>
</dbReference>
<protein>
    <submittedName>
        <fullName evidence="13">STRUBBELIG-receptor family 5</fullName>
    </submittedName>
</protein>
<dbReference type="Proteomes" id="UP001165190">
    <property type="component" value="Unassembled WGS sequence"/>
</dbReference>
<keyword evidence="2" id="KW-0433">Leucine-rich repeat</keyword>
<evidence type="ECO:0000256" key="6">
    <source>
        <dbReference type="ARBA" id="ARBA00022989"/>
    </source>
</evidence>
<dbReference type="InterPro" id="IPR001611">
    <property type="entry name" value="Leu-rich_rpt"/>
</dbReference>
<evidence type="ECO:0000256" key="1">
    <source>
        <dbReference type="ARBA" id="ARBA00004370"/>
    </source>
</evidence>
<evidence type="ECO:0000256" key="5">
    <source>
        <dbReference type="ARBA" id="ARBA00022737"/>
    </source>
</evidence>
<dbReference type="InterPro" id="IPR046959">
    <property type="entry name" value="PRK1-6/SRF4-like"/>
</dbReference>
<dbReference type="Pfam" id="PF08263">
    <property type="entry name" value="LRRNT_2"/>
    <property type="match status" value="1"/>
</dbReference>
<accession>A0A9W7MB48</accession>
<dbReference type="SUPFAM" id="SSF52058">
    <property type="entry name" value="L domain-like"/>
    <property type="match status" value="1"/>
</dbReference>
<dbReference type="OrthoDB" id="4062651at2759"/>
<keyword evidence="14" id="KW-1185">Reference proteome</keyword>
<keyword evidence="4 11" id="KW-0732">Signal</keyword>
<feature type="region of interest" description="Disordered" evidence="9">
    <location>
        <begin position="235"/>
        <end position="270"/>
    </location>
</feature>
<dbReference type="Pfam" id="PF07714">
    <property type="entry name" value="PK_Tyr_Ser-Thr"/>
    <property type="match status" value="1"/>
</dbReference>
<dbReference type="Gene3D" id="3.30.200.20">
    <property type="entry name" value="Phosphorylase Kinase, domain 1"/>
    <property type="match status" value="1"/>
</dbReference>
<feature type="transmembrane region" description="Helical" evidence="10">
    <location>
        <begin position="279"/>
        <end position="301"/>
    </location>
</feature>
<keyword evidence="6 10" id="KW-1133">Transmembrane helix</keyword>
<evidence type="ECO:0000313" key="14">
    <source>
        <dbReference type="Proteomes" id="UP001165190"/>
    </source>
</evidence>
<dbReference type="FunFam" id="3.30.200.20:FF:000125">
    <property type="entry name" value="Protein STRUBBELIG-RECEPTOR FAMILY 8"/>
    <property type="match status" value="1"/>
</dbReference>
<dbReference type="GO" id="GO:0005524">
    <property type="term" value="F:ATP binding"/>
    <property type="evidence" value="ECO:0007669"/>
    <property type="project" value="InterPro"/>
</dbReference>
<name>A0A9W7MB48_HIBTR</name>
<evidence type="ECO:0000256" key="10">
    <source>
        <dbReference type="SAM" id="Phobius"/>
    </source>
</evidence>
<dbReference type="EMBL" id="BSYR01000024">
    <property type="protein sequence ID" value="GMI91955.1"/>
    <property type="molecule type" value="Genomic_DNA"/>
</dbReference>
<comment type="subcellular location">
    <subcellularLocation>
        <location evidence="1">Membrane</location>
    </subcellularLocation>
</comment>
<dbReference type="Pfam" id="PF13855">
    <property type="entry name" value="LRR_8"/>
    <property type="match status" value="1"/>
</dbReference>
<gene>
    <name evidence="13" type="ORF">HRI_002864800</name>
</gene>
<dbReference type="GO" id="GO:0004672">
    <property type="term" value="F:protein kinase activity"/>
    <property type="evidence" value="ECO:0007669"/>
    <property type="project" value="InterPro"/>
</dbReference>
<evidence type="ECO:0000256" key="11">
    <source>
        <dbReference type="SAM" id="SignalP"/>
    </source>
</evidence>
<comment type="caution">
    <text evidence="13">The sequence shown here is derived from an EMBL/GenBank/DDBJ whole genome shotgun (WGS) entry which is preliminary data.</text>
</comment>
<dbReference type="InterPro" id="IPR032675">
    <property type="entry name" value="LRR_dom_sf"/>
</dbReference>
<dbReference type="Gene3D" id="1.10.510.10">
    <property type="entry name" value="Transferase(Phosphotransferase) domain 1"/>
    <property type="match status" value="1"/>
</dbReference>
<dbReference type="PANTHER" id="PTHR48007:SF13">
    <property type="entry name" value="PROTEIN STRUBBELIG-RECEPTOR FAMILY 4"/>
    <property type="match status" value="1"/>
</dbReference>
<keyword evidence="8" id="KW-0675">Receptor</keyword>
<dbReference type="InterPro" id="IPR001245">
    <property type="entry name" value="Ser-Thr/Tyr_kinase_cat_dom"/>
</dbReference>
<evidence type="ECO:0000256" key="4">
    <source>
        <dbReference type="ARBA" id="ARBA00022729"/>
    </source>
</evidence>
<dbReference type="Gene3D" id="3.80.10.10">
    <property type="entry name" value="Ribonuclease Inhibitor"/>
    <property type="match status" value="1"/>
</dbReference>
<feature type="chain" id="PRO_5040911457" evidence="11">
    <location>
        <begin position="23"/>
        <end position="713"/>
    </location>
</feature>
<keyword evidence="3 10" id="KW-0812">Transmembrane</keyword>
<dbReference type="FunFam" id="1.10.510.10:FF:000095">
    <property type="entry name" value="protein STRUBBELIG-RECEPTOR FAMILY 8"/>
    <property type="match status" value="1"/>
</dbReference>
<evidence type="ECO:0000256" key="3">
    <source>
        <dbReference type="ARBA" id="ARBA00022692"/>
    </source>
</evidence>
<organism evidence="13 14">
    <name type="scientific">Hibiscus trionum</name>
    <name type="common">Flower of an hour</name>
    <dbReference type="NCBI Taxonomy" id="183268"/>
    <lineage>
        <taxon>Eukaryota</taxon>
        <taxon>Viridiplantae</taxon>
        <taxon>Streptophyta</taxon>
        <taxon>Embryophyta</taxon>
        <taxon>Tracheophyta</taxon>
        <taxon>Spermatophyta</taxon>
        <taxon>Magnoliopsida</taxon>
        <taxon>eudicotyledons</taxon>
        <taxon>Gunneridae</taxon>
        <taxon>Pentapetalae</taxon>
        <taxon>rosids</taxon>
        <taxon>malvids</taxon>
        <taxon>Malvales</taxon>
        <taxon>Malvaceae</taxon>
        <taxon>Malvoideae</taxon>
        <taxon>Hibiscus</taxon>
    </lineage>
</organism>
<sequence>MHCFLVGYLVLSFGIFISLVHAETDAKDENALNVMFKSLKAPSQLSGWRLNGGDPCGNSWEGIKCSGSKVTEINLSNYGLNGELGYGLSNLTSLTSIDMSKNNLNDQIPYQLPPNVVRINLSQNQFTGNVPYSISQMTNVQYINLSSNQLNGELSDMFAKVKKLKSFDLSNNQLKDKLPNSFANLKNLDTLHLQNNQFTGTINVIRDLPIEDLDVENNQFSGWIPNELKGIRSLKTGGNSWSTGKAPPPPPGVVHRHPKPGEEQEEDAGGKKKSELVKIIIIVAASCFGFLLLVAGLCATCSRRKSAPPSSQFIDEEKNTGLKVTTPFQSQELTTAQYVGIVKESKGLKTIESGVTLDSLSFRNSSLMDLKRSGSVSARPSSVTEPVRLLKARGNTSASVVEFSLSDLQNATDNFASSHLLGEGNIGRVYRAKCVDGKDLAVKKIDSTLIQGEKPEGFSEIVENISKLHHPNIAELVGYCSEQGQYLLLYDHYRNGSLHEFLHVSDDFSKPLTWNTRVSIALGAARAVEYLHDVCSPPIVHKNIKSSNILLDHELNPHLSDYGMAHFHERTSQNLGMGYNAPECIKPSAYTLKSDIYSFGVVMLELLTGRKPLDNKKPKSEQCLVKWASPQLHDTDALAVMVDPALRGLYPPKSLPPFAEIIALCVKSDPKLRPTMLEVVQSLVQLVQQSNMNMRDELSTSRQEMDEDNSVIV</sequence>